<sequence>MTDLDAGRDEITVASDTLSRFIIDRASQTEHDVGFGFVLTPAAPNTYPALLAAFEHSWTSGEPLPISDENSDDVVYTDPFANVALRFWHDVNHVRRRLSFDLIDELELSLWHLGELKKAGHPPNSLVWRLLHADLTGQAYVQAFAKRFPDDQRRFVRGCVTAGFDHGLLGELRSGAGTQPNSSEATPHRTYCLCVKCNRRTSSIASPGRS</sequence>
<evidence type="ECO:0000313" key="3">
    <source>
        <dbReference type="Proteomes" id="UP001609176"/>
    </source>
</evidence>
<keyword evidence="4" id="KW-1185">Reference proteome</keyword>
<dbReference type="Proteomes" id="UP001609219">
    <property type="component" value="Unassembled WGS sequence"/>
</dbReference>
<dbReference type="RefSeq" id="WP_395126472.1">
    <property type="nucleotide sequence ID" value="NZ_JBIMSN010000148.1"/>
</dbReference>
<comment type="caution">
    <text evidence="1">The sequence shown here is derived from an EMBL/GenBank/DDBJ whole genome shotgun (WGS) entry which is preliminary data.</text>
</comment>
<evidence type="ECO:0000313" key="4">
    <source>
        <dbReference type="Proteomes" id="UP001609219"/>
    </source>
</evidence>
<organism evidence="1 4">
    <name type="scientific">Antrihabitans spumae</name>
    <dbReference type="NCBI Taxonomy" id="3373370"/>
    <lineage>
        <taxon>Bacteria</taxon>
        <taxon>Bacillati</taxon>
        <taxon>Actinomycetota</taxon>
        <taxon>Actinomycetes</taxon>
        <taxon>Mycobacteriales</taxon>
        <taxon>Nocardiaceae</taxon>
        <taxon>Antrihabitans</taxon>
    </lineage>
</organism>
<evidence type="ECO:0000313" key="2">
    <source>
        <dbReference type="EMBL" id="MFH5245716.1"/>
    </source>
</evidence>
<name>A0ABW7KDT1_9NOCA</name>
<dbReference type="Proteomes" id="UP001609176">
    <property type="component" value="Unassembled WGS sequence"/>
</dbReference>
<gene>
    <name evidence="2" type="ORF">ACHIPV_28165</name>
    <name evidence="1" type="ORF">ACHIRB_28360</name>
</gene>
<protein>
    <submittedName>
        <fullName evidence="1">Uncharacterized protein</fullName>
    </submittedName>
</protein>
<dbReference type="EMBL" id="JBIMSN010000148">
    <property type="protein sequence ID" value="MFH5232448.1"/>
    <property type="molecule type" value="Genomic_DNA"/>
</dbReference>
<evidence type="ECO:0000313" key="1">
    <source>
        <dbReference type="EMBL" id="MFH5232448.1"/>
    </source>
</evidence>
<proteinExistence type="predicted"/>
<reference evidence="3 4" key="1">
    <citation type="submission" date="2024-10" db="EMBL/GenBank/DDBJ databases">
        <authorList>
            <person name="Riesco R."/>
        </authorList>
    </citation>
    <scope>NUCLEOTIDE SEQUENCE [LARGE SCALE GENOMIC DNA]</scope>
    <source>
        <strain evidence="2 3">NCIMB 15448</strain>
        <strain evidence="1 4">NCIMB 15450</strain>
    </source>
</reference>
<accession>A0ABW7KDT1</accession>
<dbReference type="EMBL" id="JBIMSP010000093">
    <property type="protein sequence ID" value="MFH5245716.1"/>
    <property type="molecule type" value="Genomic_DNA"/>
</dbReference>